<dbReference type="EMBL" id="JSVA01000001">
    <property type="protein sequence ID" value="KOF04584.1"/>
    <property type="molecule type" value="Genomic_DNA"/>
</dbReference>
<organism evidence="1 2">
    <name type="scientific">Roseivirga seohaensis subsp. aquiponti</name>
    <dbReference type="NCBI Taxonomy" id="1566026"/>
    <lineage>
        <taxon>Bacteria</taxon>
        <taxon>Pseudomonadati</taxon>
        <taxon>Bacteroidota</taxon>
        <taxon>Cytophagia</taxon>
        <taxon>Cytophagales</taxon>
        <taxon>Roseivirgaceae</taxon>
        <taxon>Roseivirga</taxon>
    </lineage>
</organism>
<dbReference type="OrthoDB" id="982720at2"/>
<sequence length="114" mass="12755">MKNEFRSILYKIVTRPIYLLALFSFFLLSCADEDIDISELRGTIVEGATVSLNCEYIFQTDGGRYFVPTFLPAQYKQNGALVFIKGEILDELSDCANLLGDGAFIRIEQISAAN</sequence>
<dbReference type="AlphaFoldDB" id="A0A0L8AQI3"/>
<evidence type="ECO:0000313" key="1">
    <source>
        <dbReference type="EMBL" id="KOF04584.1"/>
    </source>
</evidence>
<dbReference type="Proteomes" id="UP000036908">
    <property type="component" value="Unassembled WGS sequence"/>
</dbReference>
<proteinExistence type="predicted"/>
<reference evidence="2" key="1">
    <citation type="submission" date="2014-11" db="EMBL/GenBank/DDBJ databases">
        <title>Genome sequencing of Roseivirga sp. D-25.</title>
        <authorList>
            <person name="Selvaratnam C."/>
            <person name="Thevarajoo S."/>
            <person name="Goh K.M."/>
            <person name="Eee R."/>
            <person name="Chan K.-G."/>
            <person name="Chong C.S."/>
        </authorList>
    </citation>
    <scope>NUCLEOTIDE SEQUENCE [LARGE SCALE GENOMIC DNA]</scope>
    <source>
        <strain evidence="2">D-25</strain>
    </source>
</reference>
<comment type="caution">
    <text evidence="1">The sequence shown here is derived from an EMBL/GenBank/DDBJ whole genome shotgun (WGS) entry which is preliminary data.</text>
</comment>
<dbReference type="PATRIC" id="fig|1566026.4.peg.114"/>
<name>A0A0L8AQI3_9BACT</name>
<accession>A0A0L8AQI3</accession>
<gene>
    <name evidence="1" type="ORF">OB69_00540</name>
</gene>
<dbReference type="PROSITE" id="PS51257">
    <property type="entry name" value="PROKAR_LIPOPROTEIN"/>
    <property type="match status" value="1"/>
</dbReference>
<keyword evidence="2" id="KW-1185">Reference proteome</keyword>
<evidence type="ECO:0000313" key="2">
    <source>
        <dbReference type="Proteomes" id="UP000036908"/>
    </source>
</evidence>
<dbReference type="RefSeq" id="WP_053221735.1">
    <property type="nucleotide sequence ID" value="NZ_JSVA01000001.1"/>
</dbReference>
<protein>
    <submittedName>
        <fullName evidence="1">Uncharacterized protein</fullName>
    </submittedName>
</protein>